<keyword evidence="5" id="KW-0378">Hydrolase</keyword>
<evidence type="ECO:0000259" key="2">
    <source>
        <dbReference type="Pfam" id="PF00703"/>
    </source>
</evidence>
<dbReference type="Pfam" id="PF00703">
    <property type="entry name" value="Glyco_hydro_2"/>
    <property type="match status" value="1"/>
</dbReference>
<comment type="caution">
    <text evidence="5">The sequence shown here is derived from an EMBL/GenBank/DDBJ whole genome shotgun (WGS) entry which is preliminary data.</text>
</comment>
<evidence type="ECO:0000259" key="3">
    <source>
        <dbReference type="Pfam" id="PF02836"/>
    </source>
</evidence>
<dbReference type="Pfam" id="PF02836">
    <property type="entry name" value="Glyco_hydro_2_C"/>
    <property type="match status" value="1"/>
</dbReference>
<name>A0A7W1YFF3_9LIST</name>
<evidence type="ECO:0000256" key="1">
    <source>
        <dbReference type="ARBA" id="ARBA00007401"/>
    </source>
</evidence>
<dbReference type="AlphaFoldDB" id="A0A7W1YFF3"/>
<comment type="similarity">
    <text evidence="1">Belongs to the glycosyl hydrolase 2 family.</text>
</comment>
<proteinExistence type="inferred from homology"/>
<gene>
    <name evidence="5" type="ORF">HPK16_04095</name>
</gene>
<evidence type="ECO:0000259" key="4">
    <source>
        <dbReference type="Pfam" id="PF02837"/>
    </source>
</evidence>
<dbReference type="Gene3D" id="3.20.20.80">
    <property type="entry name" value="Glycosidases"/>
    <property type="match status" value="1"/>
</dbReference>
<dbReference type="Gene3D" id="2.60.120.260">
    <property type="entry name" value="Galactose-binding domain-like"/>
    <property type="match status" value="1"/>
</dbReference>
<organism evidence="5 6">
    <name type="scientific">Listeria rustica</name>
    <dbReference type="NCBI Taxonomy" id="2713503"/>
    <lineage>
        <taxon>Bacteria</taxon>
        <taxon>Bacillati</taxon>
        <taxon>Bacillota</taxon>
        <taxon>Bacilli</taxon>
        <taxon>Bacillales</taxon>
        <taxon>Listeriaceae</taxon>
        <taxon>Listeria</taxon>
    </lineage>
</organism>
<evidence type="ECO:0000313" key="6">
    <source>
        <dbReference type="Proteomes" id="UP000548787"/>
    </source>
</evidence>
<dbReference type="GO" id="GO:0005975">
    <property type="term" value="P:carbohydrate metabolic process"/>
    <property type="evidence" value="ECO:0007669"/>
    <property type="project" value="InterPro"/>
</dbReference>
<dbReference type="RefSeq" id="WP_181675742.1">
    <property type="nucleotide sequence ID" value="NZ_JABJVM010000003.1"/>
</dbReference>
<dbReference type="SUPFAM" id="SSF49785">
    <property type="entry name" value="Galactose-binding domain-like"/>
    <property type="match status" value="1"/>
</dbReference>
<dbReference type="InterPro" id="IPR036156">
    <property type="entry name" value="Beta-gal/glucu_dom_sf"/>
</dbReference>
<dbReference type="SUPFAM" id="SSF49303">
    <property type="entry name" value="beta-Galactosidase/glucuronidase domain"/>
    <property type="match status" value="1"/>
</dbReference>
<dbReference type="Proteomes" id="UP000548787">
    <property type="component" value="Unassembled WGS sequence"/>
</dbReference>
<feature type="domain" description="Glycoside hydrolase family 2 catalytic" evidence="3">
    <location>
        <begin position="327"/>
        <end position="589"/>
    </location>
</feature>
<feature type="domain" description="Glycosyl hydrolases family 2 sugar binding" evidence="4">
    <location>
        <begin position="18"/>
        <end position="148"/>
    </location>
</feature>
<feature type="domain" description="Glycoside hydrolase family 2 immunoglobulin-like beta-sandwich" evidence="2">
    <location>
        <begin position="183"/>
        <end position="290"/>
    </location>
</feature>
<dbReference type="PANTHER" id="PTHR42732:SF3">
    <property type="entry name" value="HYDROLASE"/>
    <property type="match status" value="1"/>
</dbReference>
<reference evidence="5 6" key="1">
    <citation type="submission" date="2020-05" db="EMBL/GenBank/DDBJ databases">
        <authorList>
            <person name="Carlin C.R."/>
        </authorList>
    </citation>
    <scope>NUCLEOTIDE SEQUENCE [LARGE SCALE GENOMIC DNA]</scope>
    <source>
        <strain evidence="5 6">FSL W9-0585</strain>
    </source>
</reference>
<dbReference type="Pfam" id="PF02837">
    <property type="entry name" value="Glyco_hydro_2_N"/>
    <property type="match status" value="1"/>
</dbReference>
<sequence length="599" mass="69045">MLREEYPRPQFVRENWMNLNGEWEFAFDDGDVGLREGWFRGDTTFAKRIIVPFAYQTTLSGIDDQTHHEIVWYKREFALDGDLDGGKEVKLHFGAVDYSASVFVNGQMVGEHDGGHTSFTLDITPFVAVGEAVTLVVRVFDPQKDETIPRGKQSWTPEPDAIWYTDTTGIWQTVWLEIVDALHIEKLRMTPNVDTGMVELDLIFAGGVIGKRLRYRIHFGETLVAEDTVTLTQNHMQRDVSVYQKQIFRSPNHNDGWNWTPENPNLFQIEFCLEDDSAVYDAVSSYFGMRKVHTEAGMVYLNNRPYYQKLVLDQGYWREGLLTAPSDEALRYDIELAKEMGFNGCRKHQKVEDPRFLYWADTLGYIVWGECAAAPVYTEAAATRLTREWLEIIERDYNHPSIVTWVPINESWGVPSIHNNREQQHHTQAMYHLIHSLDKTRPVISNDGWEMTETDICAVHNYSHGREDEPQKYADFSAMIHDKENILKSQSTLRAIYAAGFEHQGAPILLTEFGGIGFQTGDQTGWGYTSVKNAEEFVADYSRVMQAVYNSKALHGYCYTQLTDVEVEINGLLTYDREPKCELKRIREINDQYFNQIVE</sequence>
<protein>
    <submittedName>
        <fullName evidence="5">Glycoside hydrolase family 2</fullName>
    </submittedName>
</protein>
<evidence type="ECO:0000313" key="5">
    <source>
        <dbReference type="EMBL" id="MBA3925518.1"/>
    </source>
</evidence>
<dbReference type="GO" id="GO:0004553">
    <property type="term" value="F:hydrolase activity, hydrolyzing O-glycosyl compounds"/>
    <property type="evidence" value="ECO:0007669"/>
    <property type="project" value="InterPro"/>
</dbReference>
<dbReference type="InterPro" id="IPR006104">
    <property type="entry name" value="Glyco_hydro_2_N"/>
</dbReference>
<dbReference type="InterPro" id="IPR006102">
    <property type="entry name" value="Ig-like_GH2"/>
</dbReference>
<dbReference type="InterPro" id="IPR051913">
    <property type="entry name" value="GH2_Domain-Containing"/>
</dbReference>
<dbReference type="InterPro" id="IPR006103">
    <property type="entry name" value="Glyco_hydro_2_cat"/>
</dbReference>
<accession>A0A7W1YFF3</accession>
<dbReference type="EMBL" id="JABJVM010000003">
    <property type="protein sequence ID" value="MBA3925518.1"/>
    <property type="molecule type" value="Genomic_DNA"/>
</dbReference>
<keyword evidence="6" id="KW-1185">Reference proteome</keyword>
<reference evidence="5 6" key="2">
    <citation type="submission" date="2020-08" db="EMBL/GenBank/DDBJ databases">
        <title>Listeria ohnekaius sp. nov. and Listeria portnoyii sp. nov. isolated from non-agricultural and natural environments.</title>
        <authorList>
            <person name="Weller D."/>
            <person name="Belias A.M."/>
            <person name="Liao J."/>
            <person name="Guo S."/>
            <person name="Orsi R.H."/>
            <person name="Wiedmann M."/>
        </authorList>
    </citation>
    <scope>NUCLEOTIDE SEQUENCE [LARGE SCALE GENOMIC DNA]</scope>
    <source>
        <strain evidence="5 6">FSL W9-0585</strain>
    </source>
</reference>
<dbReference type="SUPFAM" id="SSF51445">
    <property type="entry name" value="(Trans)glycosidases"/>
    <property type="match status" value="1"/>
</dbReference>
<dbReference type="PANTHER" id="PTHR42732">
    <property type="entry name" value="BETA-GALACTOSIDASE"/>
    <property type="match status" value="1"/>
</dbReference>
<dbReference type="InterPro" id="IPR017853">
    <property type="entry name" value="GH"/>
</dbReference>
<dbReference type="InterPro" id="IPR008979">
    <property type="entry name" value="Galactose-bd-like_sf"/>
</dbReference>